<feature type="modified residue" description="N6-(pyridoxal phosphate)lysine" evidence="5">
    <location>
        <position position="198"/>
    </location>
</feature>
<dbReference type="PIRSF" id="PIRSF000524">
    <property type="entry name" value="SPT"/>
    <property type="match status" value="1"/>
</dbReference>
<dbReference type="PANTHER" id="PTHR21152">
    <property type="entry name" value="AMINOTRANSFERASE CLASS V"/>
    <property type="match status" value="1"/>
</dbReference>
<gene>
    <name evidence="7" type="ORF">GCM10011348_36200</name>
</gene>
<proteinExistence type="inferred from homology"/>
<sequence>MTYKSGRHFLQIPGPSNVPDRILRAMDRPTIDHRGPEFAELGKSVLSGIKQIFKTDNPVVIYPASGTGAWEAALVNTLCSGDRVLMYETGQFATLWHGMTKKLGLEAEFIAGDWRHGVDAGAIGRRLAEDSAHEIKAVCVVHHETSTGVTSDIASVRRAIDAAGHPALLLVDTISGLGSVDFRTDEWGVDVAITCSQKGLMMPPGLSFNAISPKALEASRRATLPRSYWGWDEMLQHNANGYFPYSPATNLLYGLKEAIAMLLEEGLDNVFARHARFSEATRRAVRAWGLEVLSLVPSEHSNVLTTVLVPEGHSADGLRQVILDNFDMSLGTGLNKLQDRAFRIGHLGDFNDLSLLGTLAGVEMGLAIAGVPHSKGGVQAAIDYLAETAPQTQSRDKAA</sequence>
<keyword evidence="7" id="KW-0808">Transferase</keyword>
<keyword evidence="8" id="KW-1185">Reference proteome</keyword>
<comment type="cofactor">
    <cofactor evidence="1 5">
        <name>pyridoxal 5'-phosphate</name>
        <dbReference type="ChEBI" id="CHEBI:597326"/>
    </cofactor>
</comment>
<comment type="similarity">
    <text evidence="2">Belongs to the class-V pyridoxal-phosphate-dependent aminotransferase family.</text>
</comment>
<evidence type="ECO:0000313" key="8">
    <source>
        <dbReference type="Proteomes" id="UP000599578"/>
    </source>
</evidence>
<name>A0A917ZLW0_9GAMM</name>
<evidence type="ECO:0000256" key="4">
    <source>
        <dbReference type="PIRSR" id="PIRSR000524-1"/>
    </source>
</evidence>
<evidence type="ECO:0000256" key="3">
    <source>
        <dbReference type="ARBA" id="ARBA00022898"/>
    </source>
</evidence>
<organism evidence="7 8">
    <name type="scientific">Marinobacterium nitratireducens</name>
    <dbReference type="NCBI Taxonomy" id="518897"/>
    <lineage>
        <taxon>Bacteria</taxon>
        <taxon>Pseudomonadati</taxon>
        <taxon>Pseudomonadota</taxon>
        <taxon>Gammaproteobacteria</taxon>
        <taxon>Oceanospirillales</taxon>
        <taxon>Oceanospirillaceae</taxon>
        <taxon>Marinobacterium</taxon>
    </lineage>
</organism>
<dbReference type="InterPro" id="IPR000192">
    <property type="entry name" value="Aminotrans_V_dom"/>
</dbReference>
<dbReference type="PANTHER" id="PTHR21152:SF40">
    <property type="entry name" value="ALANINE--GLYOXYLATE AMINOTRANSFERASE"/>
    <property type="match status" value="1"/>
</dbReference>
<dbReference type="InterPro" id="IPR024169">
    <property type="entry name" value="SP_NH2Trfase/AEP_transaminase"/>
</dbReference>
<dbReference type="Proteomes" id="UP000599578">
    <property type="component" value="Unassembled WGS sequence"/>
</dbReference>
<dbReference type="Gene3D" id="3.40.640.10">
    <property type="entry name" value="Type I PLP-dependent aspartate aminotransferase-like (Major domain)"/>
    <property type="match status" value="1"/>
</dbReference>
<dbReference type="FunFam" id="3.40.640.10:FF:000054">
    <property type="entry name" value="Serine--glyoxylate aminotransferase"/>
    <property type="match status" value="1"/>
</dbReference>
<keyword evidence="7" id="KW-0032">Aminotransferase</keyword>
<keyword evidence="3 5" id="KW-0663">Pyridoxal phosphate</keyword>
<feature type="domain" description="Aminotransferase class V" evidence="6">
    <location>
        <begin position="31"/>
        <end position="316"/>
    </location>
</feature>
<protein>
    <submittedName>
        <fullName evidence="7">Serine--glyoxylate aminotransferase</fullName>
    </submittedName>
</protein>
<dbReference type="EMBL" id="BMLT01000010">
    <property type="protein sequence ID" value="GGO86112.1"/>
    <property type="molecule type" value="Genomic_DNA"/>
</dbReference>
<dbReference type="InterPro" id="IPR015421">
    <property type="entry name" value="PyrdxlP-dep_Trfase_major"/>
</dbReference>
<evidence type="ECO:0000313" key="7">
    <source>
        <dbReference type="EMBL" id="GGO86112.1"/>
    </source>
</evidence>
<evidence type="ECO:0000256" key="2">
    <source>
        <dbReference type="ARBA" id="ARBA00009236"/>
    </source>
</evidence>
<dbReference type="RefSeq" id="WP_188862024.1">
    <property type="nucleotide sequence ID" value="NZ_BMLT01000010.1"/>
</dbReference>
<dbReference type="AlphaFoldDB" id="A0A917ZLW0"/>
<evidence type="ECO:0000256" key="5">
    <source>
        <dbReference type="PIRSR" id="PIRSR000524-50"/>
    </source>
</evidence>
<dbReference type="GO" id="GO:0019265">
    <property type="term" value="P:glycine biosynthetic process, by transamination of glyoxylate"/>
    <property type="evidence" value="ECO:0007669"/>
    <property type="project" value="TreeGrafter"/>
</dbReference>
<dbReference type="Pfam" id="PF00266">
    <property type="entry name" value="Aminotran_5"/>
    <property type="match status" value="1"/>
</dbReference>
<dbReference type="GO" id="GO:0008453">
    <property type="term" value="F:alanine-glyoxylate transaminase activity"/>
    <property type="evidence" value="ECO:0007669"/>
    <property type="project" value="TreeGrafter"/>
</dbReference>
<dbReference type="InterPro" id="IPR015422">
    <property type="entry name" value="PyrdxlP-dep_Trfase_small"/>
</dbReference>
<dbReference type="InterPro" id="IPR015424">
    <property type="entry name" value="PyrdxlP-dep_Trfase"/>
</dbReference>
<evidence type="ECO:0000256" key="1">
    <source>
        <dbReference type="ARBA" id="ARBA00001933"/>
    </source>
</evidence>
<reference evidence="7 8" key="1">
    <citation type="journal article" date="2014" name="Int. J. Syst. Evol. Microbiol.">
        <title>Complete genome sequence of Corynebacterium casei LMG S-19264T (=DSM 44701T), isolated from a smear-ripened cheese.</title>
        <authorList>
            <consortium name="US DOE Joint Genome Institute (JGI-PGF)"/>
            <person name="Walter F."/>
            <person name="Albersmeier A."/>
            <person name="Kalinowski J."/>
            <person name="Ruckert C."/>
        </authorList>
    </citation>
    <scope>NUCLEOTIDE SEQUENCE [LARGE SCALE GENOMIC DNA]</scope>
    <source>
        <strain evidence="7 8">CGMCC 1.7286</strain>
    </source>
</reference>
<accession>A0A917ZLW0</accession>
<dbReference type="SUPFAM" id="SSF53383">
    <property type="entry name" value="PLP-dependent transferases"/>
    <property type="match status" value="1"/>
</dbReference>
<dbReference type="Gene3D" id="3.90.1150.10">
    <property type="entry name" value="Aspartate Aminotransferase, domain 1"/>
    <property type="match status" value="1"/>
</dbReference>
<comment type="caution">
    <text evidence="7">The sequence shown here is derived from an EMBL/GenBank/DDBJ whole genome shotgun (WGS) entry which is preliminary data.</text>
</comment>
<evidence type="ECO:0000259" key="6">
    <source>
        <dbReference type="Pfam" id="PF00266"/>
    </source>
</evidence>
<feature type="binding site" evidence="4">
    <location>
        <position position="343"/>
    </location>
    <ligand>
        <name>substrate</name>
    </ligand>
</feature>
<dbReference type="GO" id="GO:0004760">
    <property type="term" value="F:L-serine-pyruvate transaminase activity"/>
    <property type="evidence" value="ECO:0007669"/>
    <property type="project" value="TreeGrafter"/>
</dbReference>